<proteinExistence type="predicted"/>
<feature type="transmembrane region" description="Helical" evidence="1">
    <location>
        <begin position="380"/>
        <end position="402"/>
    </location>
</feature>
<dbReference type="Pfam" id="PF06123">
    <property type="entry name" value="CreD"/>
    <property type="match status" value="1"/>
</dbReference>
<dbReference type="EMBL" id="JBHUEJ010000044">
    <property type="protein sequence ID" value="MFD1712523.1"/>
    <property type="molecule type" value="Genomic_DNA"/>
</dbReference>
<gene>
    <name evidence="2" type="primary">creD</name>
    <name evidence="2" type="ORF">ACFSF0_18135</name>
</gene>
<dbReference type="PIRSF" id="PIRSF004548">
    <property type="entry name" value="CreD"/>
    <property type="match status" value="1"/>
</dbReference>
<dbReference type="InterPro" id="IPR010364">
    <property type="entry name" value="Uncharacterised_IM_CreD"/>
</dbReference>
<sequence>MNRLAAWRESTLAKVLALLLLLLLLCIPLGEIESLIRERNATQASAVSELAETHVGPQRLVGPVLFVPYVERWQVAERNERGEQIGLKPRSEQRFQLFFPQQMDVRGQLTPEERYRGIFTVPFYRLKGQIDGRFAPVTPAQLPQKVAGSTVEVQAPLLALSVTDLRGLEGAPRLTLAGAALAFNARVPHVPTGSWLAAGVHAPLSGAALQAFNAGQAMPFQLALQLAGQNELSIAPLGDETTAHLTSPWPHPRFGGRFLATERTVTDSGFDARWRIAALTSQTRDQLRASLTASDEQARAGDGALDSFNVALAQPVNVYSMAERAAKYGALFIALVLMAVFMVELFKRLRLHPVQYALVGLSIAVFFLLLLALSEKLGFAIAYASAAGASVLLLGTYFSAVLGGVRRGGTLAAYVAVLYGALYGLLASESNALLLGALLVFGMLATLMLTTRHVDWWCMGATPAKPAPATAAPDGAPQPQSM</sequence>
<organism evidence="2 3">
    <name type="scientific">Ottowia flava</name>
    <dbReference type="NCBI Taxonomy" id="2675430"/>
    <lineage>
        <taxon>Bacteria</taxon>
        <taxon>Pseudomonadati</taxon>
        <taxon>Pseudomonadota</taxon>
        <taxon>Betaproteobacteria</taxon>
        <taxon>Burkholderiales</taxon>
        <taxon>Comamonadaceae</taxon>
        <taxon>Ottowia</taxon>
    </lineage>
</organism>
<evidence type="ECO:0000313" key="3">
    <source>
        <dbReference type="Proteomes" id="UP001597304"/>
    </source>
</evidence>
<keyword evidence="1" id="KW-0472">Membrane</keyword>
<feature type="transmembrane region" description="Helical" evidence="1">
    <location>
        <begin position="353"/>
        <end position="374"/>
    </location>
</feature>
<keyword evidence="3" id="KW-1185">Reference proteome</keyword>
<reference evidence="3" key="1">
    <citation type="journal article" date="2019" name="Int. J. Syst. Evol. Microbiol.">
        <title>The Global Catalogue of Microorganisms (GCM) 10K type strain sequencing project: providing services to taxonomists for standard genome sequencing and annotation.</title>
        <authorList>
            <consortium name="The Broad Institute Genomics Platform"/>
            <consortium name="The Broad Institute Genome Sequencing Center for Infectious Disease"/>
            <person name="Wu L."/>
            <person name="Ma J."/>
        </authorList>
    </citation>
    <scope>NUCLEOTIDE SEQUENCE [LARGE SCALE GENOMIC DNA]</scope>
    <source>
        <strain evidence="3">LMG 29247</strain>
    </source>
</reference>
<name>A0ABW4KYV9_9BURK</name>
<accession>A0ABW4KYV9</accession>
<dbReference type="Proteomes" id="UP001597304">
    <property type="component" value="Unassembled WGS sequence"/>
</dbReference>
<keyword evidence="1" id="KW-0812">Transmembrane</keyword>
<protein>
    <submittedName>
        <fullName evidence="2">Cell envelope integrity protein CreD</fullName>
    </submittedName>
</protein>
<comment type="caution">
    <text evidence="2">The sequence shown here is derived from an EMBL/GenBank/DDBJ whole genome shotgun (WGS) entry which is preliminary data.</text>
</comment>
<evidence type="ECO:0000313" key="2">
    <source>
        <dbReference type="EMBL" id="MFD1712523.1"/>
    </source>
</evidence>
<dbReference type="PANTHER" id="PTHR30092">
    <property type="entry name" value="INNER MEMBRANE PROTEIN CRED"/>
    <property type="match status" value="1"/>
</dbReference>
<feature type="transmembrane region" description="Helical" evidence="1">
    <location>
        <begin position="432"/>
        <end position="450"/>
    </location>
</feature>
<evidence type="ECO:0000256" key="1">
    <source>
        <dbReference type="SAM" id="Phobius"/>
    </source>
</evidence>
<feature type="transmembrane region" description="Helical" evidence="1">
    <location>
        <begin position="328"/>
        <end position="346"/>
    </location>
</feature>
<dbReference type="PANTHER" id="PTHR30092:SF0">
    <property type="entry name" value="INNER MEMBRANE PROTEIN CRED"/>
    <property type="match status" value="1"/>
</dbReference>
<feature type="transmembrane region" description="Helical" evidence="1">
    <location>
        <begin position="409"/>
        <end position="426"/>
    </location>
</feature>
<dbReference type="RefSeq" id="WP_147913219.1">
    <property type="nucleotide sequence ID" value="NZ_JBHUEJ010000044.1"/>
</dbReference>
<keyword evidence="1" id="KW-1133">Transmembrane helix</keyword>
<dbReference type="NCBIfam" id="NF008712">
    <property type="entry name" value="PRK11715.1-1"/>
    <property type="match status" value="1"/>
</dbReference>